<comment type="subcellular location">
    <subcellularLocation>
        <location evidence="1">Cell membrane</location>
        <topology evidence="1">Multi-pass membrane protein</topology>
    </subcellularLocation>
</comment>
<feature type="region of interest" description="Disordered" evidence="7">
    <location>
        <begin position="1"/>
        <end position="20"/>
    </location>
</feature>
<evidence type="ECO:0000256" key="2">
    <source>
        <dbReference type="ARBA" id="ARBA00008806"/>
    </source>
</evidence>
<dbReference type="Gene3D" id="1.10.8.80">
    <property type="entry name" value="Magnesium chelatase subunit I, C-Terminal domain"/>
    <property type="match status" value="1"/>
</dbReference>
<gene>
    <name evidence="8" type="ORF">GGR16_000004</name>
</gene>
<feature type="compositionally biased region" description="Acidic residues" evidence="7">
    <location>
        <begin position="585"/>
        <end position="600"/>
    </location>
</feature>
<proteinExistence type="inferred from homology"/>
<keyword evidence="3" id="KW-1003">Cell membrane</keyword>
<feature type="compositionally biased region" description="Basic and acidic residues" evidence="7">
    <location>
        <begin position="614"/>
        <end position="626"/>
    </location>
</feature>
<keyword evidence="4" id="KW-0812">Transmembrane</keyword>
<evidence type="ECO:0000256" key="1">
    <source>
        <dbReference type="ARBA" id="ARBA00004651"/>
    </source>
</evidence>
<reference evidence="8 9" key="1">
    <citation type="submission" date="2020-08" db="EMBL/GenBank/DDBJ databases">
        <title>Genomic Encyclopedia of Type Strains, Phase IV (KMG-IV): sequencing the most valuable type-strain genomes for metagenomic binning, comparative biology and taxonomic classification.</title>
        <authorList>
            <person name="Goeker M."/>
        </authorList>
    </citation>
    <scope>NUCLEOTIDE SEQUENCE [LARGE SCALE GENOMIC DNA]</scope>
    <source>
        <strain evidence="8 9">DSM 103737</strain>
    </source>
</reference>
<evidence type="ECO:0000313" key="8">
    <source>
        <dbReference type="EMBL" id="MBB4014998.1"/>
    </source>
</evidence>
<keyword evidence="5" id="KW-1133">Transmembrane helix</keyword>
<dbReference type="SUPFAM" id="SSF52540">
    <property type="entry name" value="P-loop containing nucleoside triphosphate hydrolases"/>
    <property type="match status" value="1"/>
</dbReference>
<dbReference type="Proteomes" id="UP000577362">
    <property type="component" value="Unassembled WGS sequence"/>
</dbReference>
<dbReference type="InterPro" id="IPR003688">
    <property type="entry name" value="TraG/VirD4"/>
</dbReference>
<keyword evidence="6" id="KW-0472">Membrane</keyword>
<feature type="compositionally biased region" description="Pro residues" evidence="7">
    <location>
        <begin position="627"/>
        <end position="637"/>
    </location>
</feature>
<dbReference type="InterPro" id="IPR027417">
    <property type="entry name" value="P-loop_NTPase"/>
</dbReference>
<evidence type="ECO:0000256" key="6">
    <source>
        <dbReference type="ARBA" id="ARBA00023136"/>
    </source>
</evidence>
<evidence type="ECO:0000313" key="9">
    <source>
        <dbReference type="Proteomes" id="UP000577362"/>
    </source>
</evidence>
<evidence type="ECO:0000256" key="4">
    <source>
        <dbReference type="ARBA" id="ARBA00022692"/>
    </source>
</evidence>
<dbReference type="RefSeq" id="WP_183315315.1">
    <property type="nucleotide sequence ID" value="NZ_JACIEN010000001.1"/>
</dbReference>
<protein>
    <submittedName>
        <fullName evidence="8">Type IV secretory pathway TraG/TraD family ATPase VirD4</fullName>
    </submittedName>
</protein>
<organism evidence="8 9">
    <name type="scientific">Chelatococcus caeni</name>
    <dbReference type="NCBI Taxonomy" id="1348468"/>
    <lineage>
        <taxon>Bacteria</taxon>
        <taxon>Pseudomonadati</taxon>
        <taxon>Pseudomonadota</taxon>
        <taxon>Alphaproteobacteria</taxon>
        <taxon>Hyphomicrobiales</taxon>
        <taxon>Chelatococcaceae</taxon>
        <taxon>Chelatococcus</taxon>
    </lineage>
</organism>
<evidence type="ECO:0000256" key="5">
    <source>
        <dbReference type="ARBA" id="ARBA00022989"/>
    </source>
</evidence>
<dbReference type="PANTHER" id="PTHR37937">
    <property type="entry name" value="CONJUGATIVE TRANSFER: DNA TRANSPORT"/>
    <property type="match status" value="1"/>
</dbReference>
<dbReference type="CDD" id="cd01127">
    <property type="entry name" value="TrwB_TraG_TraD_VirD4"/>
    <property type="match status" value="1"/>
</dbReference>
<evidence type="ECO:0000256" key="3">
    <source>
        <dbReference type="ARBA" id="ARBA00022475"/>
    </source>
</evidence>
<sequence>MVWKKLFGGGGEKEPSPREIERKRQFDRWLEGIGPEWAEAYMILVTDPAIDQAFRESLHYKLNEGDIEEARKILRQSMHFLTAESREKLRNVGQAQRWATFDQIAEAGIVISSNATFPMDALQIAKQPVPDRPDLEFPLYFRGEGHLLTVAPTGAGKGQRLILPVLLDFEGPTVVLDPKGENYEHTAWRRSLYGQVFKWAPGAADSDCYNPLDRVTGWDEARLVAELLVIPQGKEPFWDEAARDLLTGLIFYVIRTRPEGQRNMRAVCRLLTPSKADFEAMVEDLQGSDDERLKELGNILETQSEALRASISTTLRTQLAIWRSDDVANVTSSTTPGWTVEDILVRDNISVTFAAKTGRAPGWHQREDGGVTRGSAATVYLIVPPEKMAAMRSVLRVMLGQHLSEAIRVRKMIDAANAEDDSLPAEYLDWPMMFVFDEMPQLGYMRIIEDAVAITRSYRVRLWLFAQDLAQLEEVYPKWRSLIANCRGQIFFRPNDTRTAEHVAERLGRRKDIWGGEDWVASPQQLMGPEFRDDCVIFQDGLSIRANLYPPYYANEKLKEWVAQKKSELGDRVHRAPRPVLTPEFEPDEDDADLKDDPEYQAELAALQARMRARKGDTLSEAEPKPDVMPPKPPEPPSGSSESQKRPPTPPGFDE</sequence>
<feature type="region of interest" description="Disordered" evidence="7">
    <location>
        <begin position="567"/>
        <end position="655"/>
    </location>
</feature>
<name>A0A840BU14_9HYPH</name>
<dbReference type="GO" id="GO:0005886">
    <property type="term" value="C:plasma membrane"/>
    <property type="evidence" value="ECO:0007669"/>
    <property type="project" value="UniProtKB-SubCell"/>
</dbReference>
<keyword evidence="9" id="KW-1185">Reference proteome</keyword>
<evidence type="ECO:0000256" key="7">
    <source>
        <dbReference type="SAM" id="MobiDB-lite"/>
    </source>
</evidence>
<accession>A0A840BU14</accession>
<dbReference type="InterPro" id="IPR051539">
    <property type="entry name" value="T4SS-coupling_protein"/>
</dbReference>
<feature type="compositionally biased region" description="Basic and acidic residues" evidence="7">
    <location>
        <begin position="11"/>
        <end position="20"/>
    </location>
</feature>
<dbReference type="PANTHER" id="PTHR37937:SF1">
    <property type="entry name" value="CONJUGATIVE TRANSFER: DNA TRANSPORT"/>
    <property type="match status" value="1"/>
</dbReference>
<comment type="similarity">
    <text evidence="2">Belongs to the VirD4/TraG family.</text>
</comment>
<comment type="caution">
    <text evidence="8">The sequence shown here is derived from an EMBL/GenBank/DDBJ whole genome shotgun (WGS) entry which is preliminary data.</text>
</comment>
<dbReference type="Pfam" id="PF02534">
    <property type="entry name" value="T4SS-DNA_transf"/>
    <property type="match status" value="2"/>
</dbReference>
<dbReference type="AlphaFoldDB" id="A0A840BU14"/>
<dbReference type="EMBL" id="JACIEN010000001">
    <property type="protein sequence ID" value="MBB4014998.1"/>
    <property type="molecule type" value="Genomic_DNA"/>
</dbReference>
<dbReference type="Gene3D" id="3.40.50.300">
    <property type="entry name" value="P-loop containing nucleotide triphosphate hydrolases"/>
    <property type="match status" value="1"/>
</dbReference>